<sequence length="277" mass="29799">MPGEGTGNPECSCSATSKQQDFVPVIFLWGTHHPPRRGPLECPAPLGGPCGSFSSLWRPGIDLVCGGQVSSSGQLDPKEDTVSNTETHRILPQPSCCQKTGTGVVAMNRAGPPDSHAGSESCRTGLLLDITLGQAGEKYGDAHTPPSSLHRHRTTHSSWEEEDELLNAREGPTQWPAWQGRCFSQGRDGGRPTWDPQGGRSTSMVFPDNRDVTIMMSEMDVHAITDMLKLYFRELPEPLFTDKFYPTSMRASVNTGGLGVIGGISSMCTAAIRGCGK</sequence>
<dbReference type="PROSITE" id="PS50238">
    <property type="entry name" value="RHOGAP"/>
    <property type="match status" value="1"/>
</dbReference>
<comment type="caution">
    <text evidence="3">The sequence shown here is derived from an EMBL/GenBank/DDBJ whole genome shotgun (WGS) entry which is preliminary data.</text>
</comment>
<dbReference type="SUPFAM" id="SSF48350">
    <property type="entry name" value="GTPase activation domain, GAP"/>
    <property type="match status" value="1"/>
</dbReference>
<dbReference type="InterPro" id="IPR000198">
    <property type="entry name" value="RhoGAP_dom"/>
</dbReference>
<organism evidence="3 4">
    <name type="scientific">Saguinus oedipus</name>
    <name type="common">Cotton-top tamarin</name>
    <name type="synonym">Oedipomidas oedipus</name>
    <dbReference type="NCBI Taxonomy" id="9490"/>
    <lineage>
        <taxon>Eukaryota</taxon>
        <taxon>Metazoa</taxon>
        <taxon>Chordata</taxon>
        <taxon>Craniata</taxon>
        <taxon>Vertebrata</taxon>
        <taxon>Euteleostomi</taxon>
        <taxon>Mammalia</taxon>
        <taxon>Eutheria</taxon>
        <taxon>Euarchontoglires</taxon>
        <taxon>Primates</taxon>
        <taxon>Haplorrhini</taxon>
        <taxon>Platyrrhini</taxon>
        <taxon>Cebidae</taxon>
        <taxon>Callitrichinae</taxon>
        <taxon>Saguinus</taxon>
    </lineage>
</organism>
<protein>
    <recommendedName>
        <fullName evidence="2">Rho-GAP domain-containing protein</fullName>
    </recommendedName>
</protein>
<dbReference type="Proteomes" id="UP001266305">
    <property type="component" value="Unassembled WGS sequence"/>
</dbReference>
<evidence type="ECO:0000256" key="1">
    <source>
        <dbReference type="SAM" id="MobiDB-lite"/>
    </source>
</evidence>
<dbReference type="PANTHER" id="PTHR23182">
    <property type="entry name" value="BREAKPOINT CLUSTER REGION PROTEIN BCR"/>
    <property type="match status" value="1"/>
</dbReference>
<evidence type="ECO:0000259" key="2">
    <source>
        <dbReference type="PROSITE" id="PS50238"/>
    </source>
</evidence>
<gene>
    <name evidence="3" type="ORF">P7K49_036394</name>
</gene>
<dbReference type="InterPro" id="IPR037769">
    <property type="entry name" value="Abr/Bcr"/>
</dbReference>
<proteinExistence type="predicted"/>
<accession>A0ABQ9TK14</accession>
<name>A0ABQ9TK14_SAGOE</name>
<evidence type="ECO:0000313" key="4">
    <source>
        <dbReference type="Proteomes" id="UP001266305"/>
    </source>
</evidence>
<dbReference type="Pfam" id="PF00620">
    <property type="entry name" value="RhoGAP"/>
    <property type="match status" value="1"/>
</dbReference>
<reference evidence="3 4" key="1">
    <citation type="submission" date="2023-05" db="EMBL/GenBank/DDBJ databases">
        <title>B98-5 Cell Line De Novo Hybrid Assembly: An Optical Mapping Approach.</title>
        <authorList>
            <person name="Kananen K."/>
            <person name="Auerbach J.A."/>
            <person name="Kautto E."/>
            <person name="Blachly J.S."/>
        </authorList>
    </citation>
    <scope>NUCLEOTIDE SEQUENCE [LARGE SCALE GENOMIC DNA]</scope>
    <source>
        <strain evidence="3">B95-8</strain>
        <tissue evidence="3">Cell line</tissue>
    </source>
</reference>
<keyword evidence="4" id="KW-1185">Reference proteome</keyword>
<dbReference type="PANTHER" id="PTHR23182:SF1">
    <property type="entry name" value="RHO GTPASE ACTIVATING PROTEIN AT 1A, ISOFORM E"/>
    <property type="match status" value="1"/>
</dbReference>
<feature type="domain" description="Rho-GAP" evidence="2">
    <location>
        <begin position="160"/>
        <end position="277"/>
    </location>
</feature>
<evidence type="ECO:0000313" key="3">
    <source>
        <dbReference type="EMBL" id="KAK2085094.1"/>
    </source>
</evidence>
<dbReference type="EMBL" id="JASSZA010000021">
    <property type="protein sequence ID" value="KAK2085094.1"/>
    <property type="molecule type" value="Genomic_DNA"/>
</dbReference>
<dbReference type="Gene3D" id="1.10.555.10">
    <property type="entry name" value="Rho GTPase activation protein"/>
    <property type="match status" value="1"/>
</dbReference>
<dbReference type="InterPro" id="IPR008936">
    <property type="entry name" value="Rho_GTPase_activation_prot"/>
</dbReference>
<feature type="region of interest" description="Disordered" evidence="1">
    <location>
        <begin position="137"/>
        <end position="158"/>
    </location>
</feature>